<dbReference type="InterPro" id="IPR043502">
    <property type="entry name" value="DNA/RNA_pol_sf"/>
</dbReference>
<reference evidence="2 3" key="1">
    <citation type="journal article" date="2014" name="Nat. Genet.">
        <title>Genome and transcriptome of the porcine whipworm Trichuris suis.</title>
        <authorList>
            <person name="Jex A.R."/>
            <person name="Nejsum P."/>
            <person name="Schwarz E.M."/>
            <person name="Hu L."/>
            <person name="Young N.D."/>
            <person name="Hall R.S."/>
            <person name="Korhonen P.K."/>
            <person name="Liao S."/>
            <person name="Thamsborg S."/>
            <person name="Xia J."/>
            <person name="Xu P."/>
            <person name="Wang S."/>
            <person name="Scheerlinck J.P."/>
            <person name="Hofmann A."/>
            <person name="Sternberg P.W."/>
            <person name="Wang J."/>
            <person name="Gasser R.B."/>
        </authorList>
    </citation>
    <scope>NUCLEOTIDE SEQUENCE [LARGE SCALE GENOMIC DNA]</scope>
    <source>
        <strain evidence="2">DCEP-RM93F</strain>
        <strain evidence="1">DCEP-RM93M</strain>
    </source>
</reference>
<dbReference type="Proteomes" id="UP000030758">
    <property type="component" value="Unassembled WGS sequence"/>
</dbReference>
<proteinExistence type="predicted"/>
<evidence type="ECO:0000313" key="3">
    <source>
        <dbReference type="Proteomes" id="UP000030764"/>
    </source>
</evidence>
<gene>
    <name evidence="1" type="ORF">M513_08867</name>
    <name evidence="2" type="ORF">M514_08867</name>
</gene>
<accession>A0A085NBR3</accession>
<organism evidence="2">
    <name type="scientific">Trichuris suis</name>
    <name type="common">pig whipworm</name>
    <dbReference type="NCBI Taxonomy" id="68888"/>
    <lineage>
        <taxon>Eukaryota</taxon>
        <taxon>Metazoa</taxon>
        <taxon>Ecdysozoa</taxon>
        <taxon>Nematoda</taxon>
        <taxon>Enoplea</taxon>
        <taxon>Dorylaimia</taxon>
        <taxon>Trichinellida</taxon>
        <taxon>Trichuridae</taxon>
        <taxon>Trichuris</taxon>
    </lineage>
</organism>
<dbReference type="EMBL" id="KL363256">
    <property type="protein sequence ID" value="KFD50239.1"/>
    <property type="molecule type" value="Genomic_DNA"/>
</dbReference>
<dbReference type="SUPFAM" id="SSF56672">
    <property type="entry name" value="DNA/RNA polymerases"/>
    <property type="match status" value="1"/>
</dbReference>
<evidence type="ECO:0000313" key="1">
    <source>
        <dbReference type="EMBL" id="KFD50239.1"/>
    </source>
</evidence>
<sequence>MLSGEELRCIAVSTVRLQAPKGSQVMVETIGVDKELMGFDFIIGMSGVTALGGVQVNSQGIARLSIDDAVACAGAHTDLHIDEKDFVVSYNATSLIWTTAWKWSSDKVPGAIWNKEEEYSPSADARAQYEQELKLWIENGWLVPYDEKNFGPAKALIPLMAATQRSKGKVRSVMDFRQVNEYIDAFTANSDVCAEKLRQWRRQCTNVSIVDLRKAYL</sequence>
<dbReference type="OrthoDB" id="10201197at2759"/>
<dbReference type="EMBL" id="KL367519">
    <property type="protein sequence ID" value="KFD66909.1"/>
    <property type="molecule type" value="Genomic_DNA"/>
</dbReference>
<name>A0A085NBR3_9BILA</name>
<protein>
    <submittedName>
        <fullName evidence="2">Uncharacterized protein</fullName>
    </submittedName>
</protein>
<dbReference type="Proteomes" id="UP000030764">
    <property type="component" value="Unassembled WGS sequence"/>
</dbReference>
<evidence type="ECO:0000313" key="2">
    <source>
        <dbReference type="EMBL" id="KFD66909.1"/>
    </source>
</evidence>
<keyword evidence="3" id="KW-1185">Reference proteome</keyword>
<dbReference type="AlphaFoldDB" id="A0A085NBR3"/>